<name>A0AAQ3UUV1_PASNO</name>
<reference evidence="1 2" key="1">
    <citation type="submission" date="2024-02" db="EMBL/GenBank/DDBJ databases">
        <title>High-quality chromosome-scale genome assembly of Pensacola bahiagrass (Paspalum notatum Flugge var. saurae).</title>
        <authorList>
            <person name="Vega J.M."/>
            <person name="Podio M."/>
            <person name="Orjuela J."/>
            <person name="Siena L.A."/>
            <person name="Pessino S.C."/>
            <person name="Combes M.C."/>
            <person name="Mariac C."/>
            <person name="Albertini E."/>
            <person name="Pupilli F."/>
            <person name="Ortiz J.P.A."/>
            <person name="Leblanc O."/>
        </authorList>
    </citation>
    <scope>NUCLEOTIDE SEQUENCE [LARGE SCALE GENOMIC DNA]</scope>
    <source>
        <strain evidence="1">R1</strain>
        <tissue evidence="1">Leaf</tissue>
    </source>
</reference>
<gene>
    <name evidence="1" type="ORF">U9M48_042459</name>
</gene>
<keyword evidence="2" id="KW-1185">Reference proteome</keyword>
<dbReference type="AlphaFoldDB" id="A0AAQ3UUV1"/>
<organism evidence="1 2">
    <name type="scientific">Paspalum notatum var. saurae</name>
    <dbReference type="NCBI Taxonomy" id="547442"/>
    <lineage>
        <taxon>Eukaryota</taxon>
        <taxon>Viridiplantae</taxon>
        <taxon>Streptophyta</taxon>
        <taxon>Embryophyta</taxon>
        <taxon>Tracheophyta</taxon>
        <taxon>Spermatophyta</taxon>
        <taxon>Magnoliopsida</taxon>
        <taxon>Liliopsida</taxon>
        <taxon>Poales</taxon>
        <taxon>Poaceae</taxon>
        <taxon>PACMAD clade</taxon>
        <taxon>Panicoideae</taxon>
        <taxon>Andropogonodae</taxon>
        <taxon>Paspaleae</taxon>
        <taxon>Paspalinae</taxon>
        <taxon>Paspalum</taxon>
    </lineage>
</organism>
<protein>
    <submittedName>
        <fullName evidence="1">Uncharacterized protein</fullName>
    </submittedName>
</protein>
<dbReference type="Proteomes" id="UP001341281">
    <property type="component" value="Chromosome 10"/>
</dbReference>
<dbReference type="EMBL" id="CP144754">
    <property type="protein sequence ID" value="WVZ96877.1"/>
    <property type="molecule type" value="Genomic_DNA"/>
</dbReference>
<sequence>MLVDPALQHAVLDSLWPCENVGGGRGYILQPPRIPRDGDGHADCLIATMPSMSSTISSRWGASCYCVLSCSTHDSLARA</sequence>
<proteinExistence type="predicted"/>
<evidence type="ECO:0000313" key="1">
    <source>
        <dbReference type="EMBL" id="WVZ96877.1"/>
    </source>
</evidence>
<evidence type="ECO:0000313" key="2">
    <source>
        <dbReference type="Proteomes" id="UP001341281"/>
    </source>
</evidence>
<accession>A0AAQ3UUV1</accession>